<evidence type="ECO:0000313" key="3">
    <source>
        <dbReference type="Proteomes" id="UP000275078"/>
    </source>
</evidence>
<feature type="compositionally biased region" description="Acidic residues" evidence="1">
    <location>
        <begin position="672"/>
        <end position="681"/>
    </location>
</feature>
<organism evidence="2 3">
    <name type="scientific">Ascobolus immersus RN42</name>
    <dbReference type="NCBI Taxonomy" id="1160509"/>
    <lineage>
        <taxon>Eukaryota</taxon>
        <taxon>Fungi</taxon>
        <taxon>Dikarya</taxon>
        <taxon>Ascomycota</taxon>
        <taxon>Pezizomycotina</taxon>
        <taxon>Pezizomycetes</taxon>
        <taxon>Pezizales</taxon>
        <taxon>Ascobolaceae</taxon>
        <taxon>Ascobolus</taxon>
    </lineage>
</organism>
<dbReference type="EMBL" id="ML119656">
    <property type="protein sequence ID" value="RPA85011.1"/>
    <property type="molecule type" value="Genomic_DNA"/>
</dbReference>
<protein>
    <submittedName>
        <fullName evidence="2">Uncharacterized protein</fullName>
    </submittedName>
</protein>
<evidence type="ECO:0000313" key="2">
    <source>
        <dbReference type="EMBL" id="RPA85011.1"/>
    </source>
</evidence>
<feature type="region of interest" description="Disordered" evidence="1">
    <location>
        <begin position="648"/>
        <end position="691"/>
    </location>
</feature>
<dbReference type="Proteomes" id="UP000275078">
    <property type="component" value="Unassembled WGS sequence"/>
</dbReference>
<feature type="region of interest" description="Disordered" evidence="1">
    <location>
        <begin position="1"/>
        <end position="21"/>
    </location>
</feature>
<reference evidence="2 3" key="1">
    <citation type="journal article" date="2018" name="Nat. Ecol. Evol.">
        <title>Pezizomycetes genomes reveal the molecular basis of ectomycorrhizal truffle lifestyle.</title>
        <authorList>
            <person name="Murat C."/>
            <person name="Payen T."/>
            <person name="Noel B."/>
            <person name="Kuo A."/>
            <person name="Morin E."/>
            <person name="Chen J."/>
            <person name="Kohler A."/>
            <person name="Krizsan K."/>
            <person name="Balestrini R."/>
            <person name="Da Silva C."/>
            <person name="Montanini B."/>
            <person name="Hainaut M."/>
            <person name="Levati E."/>
            <person name="Barry K.W."/>
            <person name="Belfiori B."/>
            <person name="Cichocki N."/>
            <person name="Clum A."/>
            <person name="Dockter R.B."/>
            <person name="Fauchery L."/>
            <person name="Guy J."/>
            <person name="Iotti M."/>
            <person name="Le Tacon F."/>
            <person name="Lindquist E.A."/>
            <person name="Lipzen A."/>
            <person name="Malagnac F."/>
            <person name="Mello A."/>
            <person name="Molinier V."/>
            <person name="Miyauchi S."/>
            <person name="Poulain J."/>
            <person name="Riccioni C."/>
            <person name="Rubini A."/>
            <person name="Sitrit Y."/>
            <person name="Splivallo R."/>
            <person name="Traeger S."/>
            <person name="Wang M."/>
            <person name="Zifcakova L."/>
            <person name="Wipf D."/>
            <person name="Zambonelli A."/>
            <person name="Paolocci F."/>
            <person name="Nowrousian M."/>
            <person name="Ottonello S."/>
            <person name="Baldrian P."/>
            <person name="Spatafora J.W."/>
            <person name="Henrissat B."/>
            <person name="Nagy L.G."/>
            <person name="Aury J.M."/>
            <person name="Wincker P."/>
            <person name="Grigoriev I.V."/>
            <person name="Bonfante P."/>
            <person name="Martin F.M."/>
        </authorList>
    </citation>
    <scope>NUCLEOTIDE SEQUENCE [LARGE SCALE GENOMIC DNA]</scope>
    <source>
        <strain evidence="2 3">RN42</strain>
    </source>
</reference>
<feature type="compositionally biased region" description="Basic and acidic residues" evidence="1">
    <location>
        <begin position="682"/>
        <end position="691"/>
    </location>
</feature>
<gene>
    <name evidence="2" type="ORF">BJ508DRAFT_338968</name>
</gene>
<dbReference type="Pfam" id="PF14441">
    <property type="entry name" value="OTT_1508_deam"/>
    <property type="match status" value="1"/>
</dbReference>
<keyword evidence="3" id="KW-1185">Reference proteome</keyword>
<dbReference type="AlphaFoldDB" id="A0A3N4ILF1"/>
<feature type="region of interest" description="Disordered" evidence="1">
    <location>
        <begin position="214"/>
        <end position="254"/>
    </location>
</feature>
<dbReference type="STRING" id="1160509.A0A3N4ILF1"/>
<dbReference type="OrthoDB" id="4137658at2759"/>
<sequence length="691" mass="76561">MSSASKHNAEPDKTPISRSQDLFFRRLTSSAAKYGSRMRSHTSEETSSSSEAVSTTLQVVRALSSLSTRSNRVFAVATGNLRFAVLEENQGGLIEMKKMDLCLKEGDQGGVILTKNLACSTDVVELGTEKEYTWYNNLALRLVEINALPGFKPPISPDRLFSDHLQTIFTCIHDDAPITANQRVLLNVYFLRTGFPKMLAGAGEHFDAMKVFDEDPEEGNSKPAVLNEDEEASIKKQRKKKKKGHVAQAVGDESSATKAAEYGSRLVFQKLPKVDEVDHERQAALASVFGDAQNWSSTYLAQLRALQLSAIPLKDHESSSTLPDDIEPSPNFTALSEYCANKFKTPASPTTLGDIGTIFGTALLVFFSGLKTLNQIWKNHASDAWSEFENKRAAELSTALWFGVKAVATCGYLVNGVCIGEEDAEPMLHIYLQAIFRNEDQVEACLKWLRTTTEHYSSLSVLLSPVVRANIRRCKVSMLDLKFVQDTRDDDMMGVEEFFDDIHCSQLTRNDRLRLSNDLKALFGTHSGLTKFSGTIHAETALLLLCLMVSEGYESMLPADVVATVRFLDPRYIGVSKKCCPVCNEVVKLAERKLDITISYSGAHSTYSACRLPPWIPSVYAQEITSAVEANILRDFIIPRSRKLREALRKTRGSGTPAAPNAETRTVITETPNDDPNDSSDEELRASIDYF</sequence>
<name>A0A3N4ILF1_ASCIM</name>
<proteinExistence type="predicted"/>
<feature type="compositionally biased region" description="Basic residues" evidence="1">
    <location>
        <begin position="235"/>
        <end position="245"/>
    </location>
</feature>
<dbReference type="InterPro" id="IPR027796">
    <property type="entry name" value="OTT_1508_deam-like"/>
</dbReference>
<accession>A0A3N4ILF1</accession>
<evidence type="ECO:0000256" key="1">
    <source>
        <dbReference type="SAM" id="MobiDB-lite"/>
    </source>
</evidence>